<proteinExistence type="predicted"/>
<protein>
    <submittedName>
        <fullName evidence="1">Uncharacterized protein</fullName>
    </submittedName>
</protein>
<accession>A0ABZ2V3M8</accession>
<sequence length="724" mass="80256">MKEDQPPPPLSFDALRAKAIAAAQDASGKIWTDYNLHDPGVTLLEQTAFALSELAYQGDHAPRDLLTTAQGIFDPGSLALFAADAVLPGRPVTLTDLASCLSALDQLERVFVSEGPNKGMVDLMIIPHDTVDPNAPRNRDLPSWNKTALDAVRARFEENRLLCTAINKVEMATPIPVALHGSLAIDTLALPERVIANAIHRIGLAFKGLLLNHTDQTSITGTTRGDVFKDPAAIWPKIPAGGRAGRPLDIALPALHGIEGLARVLDFELRDPGTDAIIDSPLQGRKATYYQPVLPITGQRFSLTAIRDGAPVQLNNDTLHEELGRLQAARITARNNLRNAQDWDVLRPGKSRHIAPGPIDAMLPAPYRIAERKTRRKGSLTRYRTMMDDHLQRMAQPVDQIDANYVAARQMDMTDPAAIRERITMLDYLISLQGEEMPGFDPATMHAYRSKQQQLSWAINWREDYLRQLPAFNRFSGTAHPQFGFLARLAHLADLQIGSAPTHEGLILDDELALPEPTIAPEDVILPIRPLDTFVVPDQSAAPLSLAKLAIACPWIIDGRIDPGDFIRATRPEAYILARNRKSDWDVLYQPVPGGGFYVCGTHRNRAKVNDWANRLRQTFITLHQQAEQIWCIEDITLRGNAGYFAPFQCTALIPGWTARTRDPSYRHYVTDLILRLAPAHIHVRPLWLCQQQMQVLAPLLLAGDTSDALRQTLSQMSADEART</sequence>
<dbReference type="RefSeq" id="WP_341366051.1">
    <property type="nucleotide sequence ID" value="NZ_CP150951.2"/>
</dbReference>
<gene>
    <name evidence="1" type="ORF">AABB29_13680</name>
</gene>
<dbReference type="EMBL" id="CP150951">
    <property type="protein sequence ID" value="WZC47931.1"/>
    <property type="molecule type" value="Genomic_DNA"/>
</dbReference>
<keyword evidence="2" id="KW-1185">Reference proteome</keyword>
<organism evidence="1 2">
    <name type="scientific">Yoonia phaeophyticola</name>
    <dbReference type="NCBI Taxonomy" id="3137369"/>
    <lineage>
        <taxon>Bacteria</taxon>
        <taxon>Pseudomonadati</taxon>
        <taxon>Pseudomonadota</taxon>
        <taxon>Alphaproteobacteria</taxon>
        <taxon>Rhodobacterales</taxon>
        <taxon>Paracoccaceae</taxon>
        <taxon>Yoonia</taxon>
    </lineage>
</organism>
<dbReference type="Proteomes" id="UP001440612">
    <property type="component" value="Chromosome"/>
</dbReference>
<evidence type="ECO:0000313" key="2">
    <source>
        <dbReference type="Proteomes" id="UP001440612"/>
    </source>
</evidence>
<name>A0ABZ2V3M8_9RHOB</name>
<evidence type="ECO:0000313" key="1">
    <source>
        <dbReference type="EMBL" id="WZC47931.1"/>
    </source>
</evidence>
<reference evidence="2" key="1">
    <citation type="submission" date="2024-04" db="EMBL/GenBank/DDBJ databases">
        <title>Phylogenomic analyses of a clade within the roseobacter group suggest taxonomic reassignments of species of the genera Aestuariivita, Citreicella, Loktanella, Nautella, Pelagibaca, Ruegeria, Thalassobius, Thiobacimonas and Tropicibacter, and the proposal o.</title>
        <authorList>
            <person name="Jeon C.O."/>
        </authorList>
    </citation>
    <scope>NUCLEOTIDE SEQUENCE [LARGE SCALE GENOMIC DNA]</scope>
    <source>
        <strain evidence="2">BS5-3</strain>
    </source>
</reference>